<organism evidence="1 2">
    <name type="scientific">Araneus ventricosus</name>
    <name type="common">Orbweaver spider</name>
    <name type="synonym">Epeira ventricosa</name>
    <dbReference type="NCBI Taxonomy" id="182803"/>
    <lineage>
        <taxon>Eukaryota</taxon>
        <taxon>Metazoa</taxon>
        <taxon>Ecdysozoa</taxon>
        <taxon>Arthropoda</taxon>
        <taxon>Chelicerata</taxon>
        <taxon>Arachnida</taxon>
        <taxon>Araneae</taxon>
        <taxon>Araneomorphae</taxon>
        <taxon>Entelegynae</taxon>
        <taxon>Araneoidea</taxon>
        <taxon>Araneidae</taxon>
        <taxon>Araneus</taxon>
    </lineage>
</organism>
<reference evidence="1 2" key="1">
    <citation type="journal article" date="2019" name="Sci. Rep.">
        <title>Orb-weaving spider Araneus ventricosus genome elucidates the spidroin gene catalogue.</title>
        <authorList>
            <person name="Kono N."/>
            <person name="Nakamura H."/>
            <person name="Ohtoshi R."/>
            <person name="Moran D.A.P."/>
            <person name="Shinohara A."/>
            <person name="Yoshida Y."/>
            <person name="Fujiwara M."/>
            <person name="Mori M."/>
            <person name="Tomita M."/>
            <person name="Arakawa K."/>
        </authorList>
    </citation>
    <scope>NUCLEOTIDE SEQUENCE [LARGE SCALE GENOMIC DNA]</scope>
</reference>
<dbReference type="EMBL" id="BGPR01009319">
    <property type="protein sequence ID" value="GBN39264.1"/>
    <property type="molecule type" value="Genomic_DNA"/>
</dbReference>
<comment type="caution">
    <text evidence="1">The sequence shown here is derived from an EMBL/GenBank/DDBJ whole genome shotgun (WGS) entry which is preliminary data.</text>
</comment>
<sequence>MIPVEEYFDALLQYHRAIGDGGRDKMLFASKTKCYVRRAAIEIFVSLCRMHNTKKFQQHHNILIRSVTAKDFNLRSQVDLIDFQLTSFGYYKWLMNYEDHATKFCLLGRLQTKRAAEVALKLMKVFLVFGDPYILQSDNSREFTVNVINELLATWSDYKIFPGEPGVLQSGIENLFRAWMYNNGSTDEVKGSRFVQWQKN</sequence>
<evidence type="ECO:0000313" key="1">
    <source>
        <dbReference type="EMBL" id="GBN39264.1"/>
    </source>
</evidence>
<dbReference type="GO" id="GO:0003676">
    <property type="term" value="F:nucleic acid binding"/>
    <property type="evidence" value="ECO:0007669"/>
    <property type="project" value="InterPro"/>
</dbReference>
<dbReference type="InterPro" id="IPR036397">
    <property type="entry name" value="RNaseH_sf"/>
</dbReference>
<dbReference type="InterPro" id="IPR012337">
    <property type="entry name" value="RNaseH-like_sf"/>
</dbReference>
<dbReference type="SUPFAM" id="SSF53098">
    <property type="entry name" value="Ribonuclease H-like"/>
    <property type="match status" value="1"/>
</dbReference>
<dbReference type="Proteomes" id="UP000499080">
    <property type="component" value="Unassembled WGS sequence"/>
</dbReference>
<accession>A0A4Y2NKB4</accession>
<dbReference type="Gene3D" id="3.30.420.10">
    <property type="entry name" value="Ribonuclease H-like superfamily/Ribonuclease H"/>
    <property type="match status" value="1"/>
</dbReference>
<keyword evidence="2" id="KW-1185">Reference proteome</keyword>
<proteinExistence type="predicted"/>
<gene>
    <name evidence="1" type="primary">KRBA2_8</name>
    <name evidence="1" type="ORF">AVEN_257249_1</name>
</gene>
<evidence type="ECO:0000313" key="2">
    <source>
        <dbReference type="Proteomes" id="UP000499080"/>
    </source>
</evidence>
<dbReference type="AlphaFoldDB" id="A0A4Y2NKB4"/>
<dbReference type="OrthoDB" id="6427862at2759"/>
<protein>
    <submittedName>
        <fullName evidence="1">KRAB-A domain-containing protein 2</fullName>
    </submittedName>
</protein>
<name>A0A4Y2NKB4_ARAVE</name>